<evidence type="ECO:0000256" key="2">
    <source>
        <dbReference type="ARBA" id="ARBA00023015"/>
    </source>
</evidence>
<keyword evidence="2" id="KW-0805">Transcription regulation</keyword>
<dbReference type="PROSITE" id="PS50048">
    <property type="entry name" value="ZN2_CY6_FUNGAL_2"/>
    <property type="match status" value="1"/>
</dbReference>
<keyword evidence="9" id="KW-1185">Reference proteome</keyword>
<organism evidence="8 9">
    <name type="scientific">Dothidotthia symphoricarpi CBS 119687</name>
    <dbReference type="NCBI Taxonomy" id="1392245"/>
    <lineage>
        <taxon>Eukaryota</taxon>
        <taxon>Fungi</taxon>
        <taxon>Dikarya</taxon>
        <taxon>Ascomycota</taxon>
        <taxon>Pezizomycotina</taxon>
        <taxon>Dothideomycetes</taxon>
        <taxon>Pleosporomycetidae</taxon>
        <taxon>Pleosporales</taxon>
        <taxon>Dothidotthiaceae</taxon>
        <taxon>Dothidotthia</taxon>
    </lineage>
</organism>
<accession>A0A6A6A1H6</accession>
<gene>
    <name evidence="8" type="ORF">P153DRAFT_300614</name>
</gene>
<evidence type="ECO:0000256" key="3">
    <source>
        <dbReference type="ARBA" id="ARBA00023125"/>
    </source>
</evidence>
<feature type="compositionally biased region" description="Pro residues" evidence="6">
    <location>
        <begin position="146"/>
        <end position="157"/>
    </location>
</feature>
<feature type="domain" description="Zn(2)-C6 fungal-type" evidence="7">
    <location>
        <begin position="41"/>
        <end position="73"/>
    </location>
</feature>
<evidence type="ECO:0000256" key="5">
    <source>
        <dbReference type="ARBA" id="ARBA00023242"/>
    </source>
</evidence>
<name>A0A6A6A1H6_9PLEO</name>
<dbReference type="OrthoDB" id="5226580at2759"/>
<evidence type="ECO:0000259" key="7">
    <source>
        <dbReference type="PROSITE" id="PS50048"/>
    </source>
</evidence>
<dbReference type="InterPro" id="IPR001138">
    <property type="entry name" value="Zn2Cys6_DnaBD"/>
</dbReference>
<dbReference type="GO" id="GO:0000981">
    <property type="term" value="F:DNA-binding transcription factor activity, RNA polymerase II-specific"/>
    <property type="evidence" value="ECO:0007669"/>
    <property type="project" value="InterPro"/>
</dbReference>
<feature type="compositionally biased region" description="Polar residues" evidence="6">
    <location>
        <begin position="111"/>
        <end position="129"/>
    </location>
</feature>
<dbReference type="Gene3D" id="4.10.240.10">
    <property type="entry name" value="Zn(2)-C6 fungal-type DNA-binding domain"/>
    <property type="match status" value="1"/>
</dbReference>
<dbReference type="GO" id="GO:0000976">
    <property type="term" value="F:transcription cis-regulatory region binding"/>
    <property type="evidence" value="ECO:0007669"/>
    <property type="project" value="TreeGrafter"/>
</dbReference>
<evidence type="ECO:0000256" key="1">
    <source>
        <dbReference type="ARBA" id="ARBA00004123"/>
    </source>
</evidence>
<evidence type="ECO:0000256" key="4">
    <source>
        <dbReference type="ARBA" id="ARBA00023163"/>
    </source>
</evidence>
<dbReference type="InterPro" id="IPR036864">
    <property type="entry name" value="Zn2-C6_fun-type_DNA-bd_sf"/>
</dbReference>
<feature type="region of interest" description="Disordered" evidence="6">
    <location>
        <begin position="137"/>
        <end position="165"/>
    </location>
</feature>
<keyword evidence="3" id="KW-0238">DNA-binding</keyword>
<dbReference type="EMBL" id="ML977517">
    <property type="protein sequence ID" value="KAF2125014.1"/>
    <property type="molecule type" value="Genomic_DNA"/>
</dbReference>
<reference evidence="8" key="1">
    <citation type="journal article" date="2020" name="Stud. Mycol.">
        <title>101 Dothideomycetes genomes: a test case for predicting lifestyles and emergence of pathogens.</title>
        <authorList>
            <person name="Haridas S."/>
            <person name="Albert R."/>
            <person name="Binder M."/>
            <person name="Bloem J."/>
            <person name="Labutti K."/>
            <person name="Salamov A."/>
            <person name="Andreopoulos B."/>
            <person name="Baker S."/>
            <person name="Barry K."/>
            <person name="Bills G."/>
            <person name="Bluhm B."/>
            <person name="Cannon C."/>
            <person name="Castanera R."/>
            <person name="Culley D."/>
            <person name="Daum C."/>
            <person name="Ezra D."/>
            <person name="Gonzalez J."/>
            <person name="Henrissat B."/>
            <person name="Kuo A."/>
            <person name="Liang C."/>
            <person name="Lipzen A."/>
            <person name="Lutzoni F."/>
            <person name="Magnuson J."/>
            <person name="Mondo S."/>
            <person name="Nolan M."/>
            <person name="Ohm R."/>
            <person name="Pangilinan J."/>
            <person name="Park H.-J."/>
            <person name="Ramirez L."/>
            <person name="Alfaro M."/>
            <person name="Sun H."/>
            <person name="Tritt A."/>
            <person name="Yoshinaga Y."/>
            <person name="Zwiers L.-H."/>
            <person name="Turgeon B."/>
            <person name="Goodwin S."/>
            <person name="Spatafora J."/>
            <person name="Crous P."/>
            <person name="Grigoriev I."/>
        </authorList>
    </citation>
    <scope>NUCLEOTIDE SEQUENCE</scope>
    <source>
        <strain evidence="8">CBS 119687</strain>
    </source>
</reference>
<evidence type="ECO:0000256" key="6">
    <source>
        <dbReference type="SAM" id="MobiDB-lite"/>
    </source>
</evidence>
<sequence>MVGLPQFPHILQAEATVESPEPSIFIFTMDAREGRIGNSFACERCRKHKVRCVPSDIASICQRCQKARVECIEHVARRRPAKPRVDSHAPNKMRDLDKKLDKISAIVATMAPNSTQNSTPNSTPQSTLPSVAILPSQVPETAQRTPSPPHPTVPPTSAPSVQKPPVFPAPRPASISESSLMFWESINDTLSSLGRIDPILRSISVVHMQMLLDTYRTMVDYFPFVSLPNDCSCKDLIQHRPMLMFAVLTVASHDSVLLQLKLSREFRKVIMVKIMNGEKSLDLLQGLLVFIAWHHHYMDSQAVSIPMLIQICVGIACDLGLDNISNIARSPLQREDPRDREAKRAYLGCYYLVSNVGLMEPNKARCLSYSSTLRNYASELASIWEHKSDAVLPILIDVCQFMEDIEETFREQSGQALVTRSQVKRLNDKWEHIRQASKLQATDFETLQWIQLAARIHLYRAAASVDLTDRESTPWASGFQLSLRVTSLRSVEQYLDNSAKLSSTQFEYISIVDWLNMISAMTNLSKLALQSSPTPGWDPAELQIAKSFEYFRDQLASRMPRVRDPHENSEDVFERFRRVTAIMKTALRNSSGRCSPSGSTFELATCTGRTVSLLQDIPLPKPGASTNGIEKLPTLWKSPSFNINHTDFPWKFLMGTV</sequence>
<evidence type="ECO:0000313" key="8">
    <source>
        <dbReference type="EMBL" id="KAF2125014.1"/>
    </source>
</evidence>
<dbReference type="InterPro" id="IPR051089">
    <property type="entry name" value="prtT"/>
</dbReference>
<feature type="region of interest" description="Disordered" evidence="6">
    <location>
        <begin position="110"/>
        <end position="129"/>
    </location>
</feature>
<dbReference type="AlphaFoldDB" id="A0A6A6A1H6"/>
<dbReference type="RefSeq" id="XP_033519407.1">
    <property type="nucleotide sequence ID" value="XM_033664341.1"/>
</dbReference>
<dbReference type="Proteomes" id="UP000799771">
    <property type="component" value="Unassembled WGS sequence"/>
</dbReference>
<dbReference type="PANTHER" id="PTHR31845:SF10">
    <property type="entry name" value="ZN(II)2CYS6 TRANSCRIPTION FACTOR (EUROFUNG)"/>
    <property type="match status" value="1"/>
</dbReference>
<keyword evidence="4" id="KW-0804">Transcription</keyword>
<dbReference type="PANTHER" id="PTHR31845">
    <property type="entry name" value="FINGER DOMAIN PROTEIN, PUTATIVE-RELATED"/>
    <property type="match status" value="1"/>
</dbReference>
<keyword evidence="5" id="KW-0539">Nucleus</keyword>
<dbReference type="PROSITE" id="PS00463">
    <property type="entry name" value="ZN2_CY6_FUNGAL_1"/>
    <property type="match status" value="1"/>
</dbReference>
<evidence type="ECO:0000313" key="9">
    <source>
        <dbReference type="Proteomes" id="UP000799771"/>
    </source>
</evidence>
<dbReference type="GeneID" id="54404773"/>
<comment type="subcellular location">
    <subcellularLocation>
        <location evidence="1">Nucleus</location>
    </subcellularLocation>
</comment>
<dbReference type="GO" id="GO:0008270">
    <property type="term" value="F:zinc ion binding"/>
    <property type="evidence" value="ECO:0007669"/>
    <property type="project" value="InterPro"/>
</dbReference>
<protein>
    <recommendedName>
        <fullName evidence="7">Zn(2)-C6 fungal-type domain-containing protein</fullName>
    </recommendedName>
</protein>
<dbReference type="SMART" id="SM00066">
    <property type="entry name" value="GAL4"/>
    <property type="match status" value="1"/>
</dbReference>
<dbReference type="CDD" id="cd00067">
    <property type="entry name" value="GAL4"/>
    <property type="match status" value="1"/>
</dbReference>
<proteinExistence type="predicted"/>
<dbReference type="GO" id="GO:0005634">
    <property type="term" value="C:nucleus"/>
    <property type="evidence" value="ECO:0007669"/>
    <property type="project" value="UniProtKB-SubCell"/>
</dbReference>
<dbReference type="SUPFAM" id="SSF57701">
    <property type="entry name" value="Zn2/Cys6 DNA-binding domain"/>
    <property type="match status" value="1"/>
</dbReference>